<proteinExistence type="predicted"/>
<feature type="signal peptide" evidence="1">
    <location>
        <begin position="1"/>
        <end position="21"/>
    </location>
</feature>
<evidence type="ECO:0000256" key="1">
    <source>
        <dbReference type="SAM" id="SignalP"/>
    </source>
</evidence>
<feature type="domain" description="Lysozyme inhibitor LprI-like N-terminal" evidence="2">
    <location>
        <begin position="48"/>
        <end position="128"/>
    </location>
</feature>
<dbReference type="Gene3D" id="1.20.1270.180">
    <property type="match status" value="1"/>
</dbReference>
<feature type="chain" id="PRO_5010158380" description="Lysozyme inhibitor LprI-like N-terminal domain-containing protein" evidence="1">
    <location>
        <begin position="22"/>
        <end position="372"/>
    </location>
</feature>
<sequence>MRIIMLAAAAALIGTAFSVRAEGTPESDRSLRDTLPLFETNRCAEVRDTAGQLFCGDPELRSAGARLNAAVQERLNRIADRRMAIEENVEWIASRNLSCGIFDRQGTANLQIVPVKACLLKQTEERIAILNDPNFDCLATNTPAGTLICSDPSLAIADRELNGQVLALIGRMKEDEARNAFAEYARWTRNRDRRCNLTDKDNVPLTELSSSEACLAEYIARKTAEVDAAKGDPKRVFGRLTFSRTPDADAVDLCVAQIHAANACSDFLRISRIIQIDTEVSAEQALVTAEVEMKVVSPFAVCSPIASSCTGTCWDLRSGQAKSVPGSRDSLPIAHRLRIEKSFAFQKTDNGDWRCDTPVLQPIELGVALRGP</sequence>
<dbReference type="AlphaFoldDB" id="A0A1H4X7K8"/>
<keyword evidence="1" id="KW-0732">Signal</keyword>
<dbReference type="InterPro" id="IPR009739">
    <property type="entry name" value="LprI-like_N"/>
</dbReference>
<dbReference type="OrthoDB" id="7950358at2"/>
<accession>A0A1H4X7K8</accession>
<dbReference type="Proteomes" id="UP000183208">
    <property type="component" value="Unassembled WGS sequence"/>
</dbReference>
<evidence type="ECO:0000259" key="2">
    <source>
        <dbReference type="Pfam" id="PF07007"/>
    </source>
</evidence>
<protein>
    <recommendedName>
        <fullName evidence="2">Lysozyme inhibitor LprI-like N-terminal domain-containing protein</fullName>
    </recommendedName>
</protein>
<feature type="domain" description="Lysozyme inhibitor LprI-like N-terminal" evidence="2">
    <location>
        <begin position="138"/>
        <end position="225"/>
    </location>
</feature>
<dbReference type="RefSeq" id="WP_074819980.1">
    <property type="nucleotide sequence ID" value="NZ_FNTI01000001.1"/>
</dbReference>
<dbReference type="EMBL" id="FNTI01000001">
    <property type="protein sequence ID" value="SED01573.1"/>
    <property type="molecule type" value="Genomic_DNA"/>
</dbReference>
<dbReference type="Pfam" id="PF07007">
    <property type="entry name" value="LprI"/>
    <property type="match status" value="2"/>
</dbReference>
<evidence type="ECO:0000313" key="3">
    <source>
        <dbReference type="EMBL" id="SED01573.1"/>
    </source>
</evidence>
<evidence type="ECO:0000313" key="4">
    <source>
        <dbReference type="Proteomes" id="UP000183208"/>
    </source>
</evidence>
<reference evidence="3 4" key="1">
    <citation type="submission" date="2016-10" db="EMBL/GenBank/DDBJ databases">
        <authorList>
            <person name="de Groot N.N."/>
        </authorList>
    </citation>
    <scope>NUCLEOTIDE SEQUENCE [LARGE SCALE GENOMIC DNA]</scope>
    <source>
        <strain evidence="3 4">GAS522</strain>
    </source>
</reference>
<name>A0A1H4X7K8_9BRAD</name>
<gene>
    <name evidence="3" type="ORF">SAMN05444171_2860</name>
</gene>
<organism evidence="3 4">
    <name type="scientific">Bradyrhizobium lablabi</name>
    <dbReference type="NCBI Taxonomy" id="722472"/>
    <lineage>
        <taxon>Bacteria</taxon>
        <taxon>Pseudomonadati</taxon>
        <taxon>Pseudomonadota</taxon>
        <taxon>Alphaproteobacteria</taxon>
        <taxon>Hyphomicrobiales</taxon>
        <taxon>Nitrobacteraceae</taxon>
        <taxon>Bradyrhizobium</taxon>
    </lineage>
</organism>